<evidence type="ECO:0000256" key="1">
    <source>
        <dbReference type="SAM" id="MobiDB-lite"/>
    </source>
</evidence>
<dbReference type="GeneID" id="101859125"/>
<protein>
    <submittedName>
        <fullName evidence="3">Uncharacterized protein LOC101859125 isoform X1</fullName>
    </submittedName>
</protein>
<dbReference type="Proteomes" id="UP000694888">
    <property type="component" value="Unplaced"/>
</dbReference>
<evidence type="ECO:0000313" key="2">
    <source>
        <dbReference type="Proteomes" id="UP000694888"/>
    </source>
</evidence>
<feature type="compositionally biased region" description="Low complexity" evidence="1">
    <location>
        <begin position="59"/>
        <end position="71"/>
    </location>
</feature>
<evidence type="ECO:0000313" key="3">
    <source>
        <dbReference type="RefSeq" id="XP_005106542.1"/>
    </source>
</evidence>
<keyword evidence="2" id="KW-1185">Reference proteome</keyword>
<sequence length="351" mass="38993">MDFLNALNQAALQGISKEEFLPVWQSEMKLRLFKEESYLLELKVKLMEQASEKEQLPRTTTTTTTASSSGSTAGMEALILQQFQEQKEQLSQFKTDLLTYQQALLQVLGNVSSLLGSVISPWTTGAGKEETSRTDPDLLLATLKDKSRIISATNSMELLISDDEDFGANNPVDLKYDPGLTLSSSQWDRVTISESGVEFTVRCLSLFVKQDSECLSPSYAPPSCPCAFNLNVSFEEGQELNLYLLVKLGEELDHSARWPISISSKGYIKNKSSKGFSQIWDLPNEKGKKLRKLKSTQEVKIPLPLVLKTGTGLFNPVDVDLLDARNYIIDDTITFKWSVDVLEAGSGNLLT</sequence>
<dbReference type="RefSeq" id="XP_005106542.1">
    <property type="nucleotide sequence ID" value="XM_005106485.3"/>
</dbReference>
<proteinExistence type="predicted"/>
<name>A0ABM0K1G9_APLCA</name>
<feature type="region of interest" description="Disordered" evidence="1">
    <location>
        <begin position="51"/>
        <end position="71"/>
    </location>
</feature>
<gene>
    <name evidence="3" type="primary">LOC101859125</name>
</gene>
<accession>A0ABM0K1G9</accession>
<reference evidence="3" key="1">
    <citation type="submission" date="2025-08" db="UniProtKB">
        <authorList>
            <consortium name="RefSeq"/>
        </authorList>
    </citation>
    <scope>IDENTIFICATION</scope>
</reference>
<organism evidence="2 3">
    <name type="scientific">Aplysia californica</name>
    <name type="common">California sea hare</name>
    <dbReference type="NCBI Taxonomy" id="6500"/>
    <lineage>
        <taxon>Eukaryota</taxon>
        <taxon>Metazoa</taxon>
        <taxon>Spiralia</taxon>
        <taxon>Lophotrochozoa</taxon>
        <taxon>Mollusca</taxon>
        <taxon>Gastropoda</taxon>
        <taxon>Heterobranchia</taxon>
        <taxon>Euthyneura</taxon>
        <taxon>Tectipleura</taxon>
        <taxon>Aplysiida</taxon>
        <taxon>Aplysioidea</taxon>
        <taxon>Aplysiidae</taxon>
        <taxon>Aplysia</taxon>
    </lineage>
</organism>